<dbReference type="EMBL" id="VFON01000001">
    <property type="protein sequence ID" value="TQL44768.1"/>
    <property type="molecule type" value="Genomic_DNA"/>
</dbReference>
<gene>
    <name evidence="1" type="ORF">FB468_2837</name>
</gene>
<comment type="caution">
    <text evidence="1">The sequence shown here is derived from an EMBL/GenBank/DDBJ whole genome shotgun (WGS) entry which is preliminary data.</text>
</comment>
<name>A0A542Y9L0_9MICO</name>
<keyword evidence="2" id="KW-1185">Reference proteome</keyword>
<evidence type="ECO:0000313" key="1">
    <source>
        <dbReference type="EMBL" id="TQL44768.1"/>
    </source>
</evidence>
<accession>A0A542Y9L0</accession>
<reference evidence="1 2" key="1">
    <citation type="submission" date="2019-06" db="EMBL/GenBank/DDBJ databases">
        <title>Sequencing the genomes of 1000 actinobacteria strains.</title>
        <authorList>
            <person name="Klenk H.-P."/>
        </authorList>
    </citation>
    <scope>NUCLEOTIDE SEQUENCE [LARGE SCALE GENOMIC DNA]</scope>
    <source>
        <strain evidence="1 2">DSM 8803</strain>
    </source>
</reference>
<proteinExistence type="predicted"/>
<dbReference type="RefSeq" id="WP_125099267.1">
    <property type="nucleotide sequence ID" value="NZ_BAAAUY010000006.1"/>
</dbReference>
<evidence type="ECO:0000313" key="2">
    <source>
        <dbReference type="Proteomes" id="UP000319094"/>
    </source>
</evidence>
<dbReference type="AlphaFoldDB" id="A0A542Y9L0"/>
<dbReference type="Proteomes" id="UP000319094">
    <property type="component" value="Unassembled WGS sequence"/>
</dbReference>
<dbReference type="OrthoDB" id="9808492at2"/>
<sequence>MSSQLRIGPGVPVEKEATTGISIDRLRTIIQDSHLNFLIGAGTSAPFFEPLGDVEKALTALRTADEETRLARASVQGYFFHKVLVPNAKLLNARTDAGAQSLIKTYARFMAVLNRVLLRRRSTLLGKQVNLFTTNVDMASEVALELLEIDTNDGFSGKIRPRLDLGEYSTLRYRQGGRFEYRSEIPTVNLFKIHGSAAWRGEGDDIYFDHQLKLVQGVQAAYEAARPSLIRITRPAQVDAVRLRRRAAGKVRSDEVKDFVKAYSRLQIVNPEKTKFASTVLNKTYYELLRRFANELEKENSALFVHGFSFRDEHLLDLVTRAAATNPTLQVIVFCYDRDSYKEIKQLFPMERVKNGNILFVRPAEPEKGEDERKLSLGTVVEDFLEQVLIEKTPSPDHIIELKLDSAAGDLASV</sequence>
<protein>
    <submittedName>
        <fullName evidence="1">SIR2-like protein</fullName>
    </submittedName>
</protein>
<organism evidence="1 2">
    <name type="scientific">Leucobacter komagatae</name>
    <dbReference type="NCBI Taxonomy" id="55969"/>
    <lineage>
        <taxon>Bacteria</taxon>
        <taxon>Bacillati</taxon>
        <taxon>Actinomycetota</taxon>
        <taxon>Actinomycetes</taxon>
        <taxon>Micrococcales</taxon>
        <taxon>Microbacteriaceae</taxon>
        <taxon>Leucobacter</taxon>
    </lineage>
</organism>